<keyword evidence="7" id="KW-0460">Magnesium</keyword>
<reference evidence="13" key="1">
    <citation type="submission" date="2021-03" db="EMBL/GenBank/DDBJ databases">
        <title>Alkalibacter marinus sp. nov., isolated from tidal flat sediment.</title>
        <authorList>
            <person name="Namirimu T."/>
            <person name="Yang J.-A."/>
            <person name="Yang S.-H."/>
            <person name="Kim Y.-J."/>
            <person name="Kwon K.K."/>
        </authorList>
    </citation>
    <scope>NUCLEOTIDE SEQUENCE</scope>
    <source>
        <strain evidence="13">ES005</strain>
    </source>
</reference>
<dbReference type="Gene3D" id="1.10.600.10">
    <property type="entry name" value="Farnesyl Diphosphate Synthase"/>
    <property type="match status" value="1"/>
</dbReference>
<evidence type="ECO:0000256" key="3">
    <source>
        <dbReference type="ARBA" id="ARBA00012439"/>
    </source>
</evidence>
<dbReference type="RefSeq" id="WP_207300277.1">
    <property type="nucleotide sequence ID" value="NZ_CP071444.1"/>
</dbReference>
<evidence type="ECO:0000313" key="14">
    <source>
        <dbReference type="Proteomes" id="UP000663499"/>
    </source>
</evidence>
<dbReference type="AlphaFoldDB" id="A0A974XFR8"/>
<evidence type="ECO:0000256" key="6">
    <source>
        <dbReference type="ARBA" id="ARBA00022723"/>
    </source>
</evidence>
<evidence type="ECO:0000256" key="10">
    <source>
        <dbReference type="ARBA" id="ARBA00032873"/>
    </source>
</evidence>
<dbReference type="FunFam" id="1.10.600.10:FF:000001">
    <property type="entry name" value="Geranylgeranyl diphosphate synthase"/>
    <property type="match status" value="1"/>
</dbReference>
<proteinExistence type="inferred from homology"/>
<dbReference type="PROSITE" id="PS00444">
    <property type="entry name" value="POLYPRENYL_SYNTHASE_2"/>
    <property type="match status" value="1"/>
</dbReference>
<dbReference type="PROSITE" id="PS00723">
    <property type="entry name" value="POLYPRENYL_SYNTHASE_1"/>
    <property type="match status" value="1"/>
</dbReference>
<dbReference type="InterPro" id="IPR053378">
    <property type="entry name" value="Prenyl_diphosphate_synthase"/>
</dbReference>
<dbReference type="EC" id="2.5.1.10" evidence="3"/>
<dbReference type="GO" id="GO:0005737">
    <property type="term" value="C:cytoplasm"/>
    <property type="evidence" value="ECO:0007669"/>
    <property type="project" value="UniProtKB-ARBA"/>
</dbReference>
<dbReference type="EMBL" id="CP071444">
    <property type="protein sequence ID" value="QSX08936.1"/>
    <property type="molecule type" value="Genomic_DNA"/>
</dbReference>
<dbReference type="Pfam" id="PF00348">
    <property type="entry name" value="polyprenyl_synt"/>
    <property type="match status" value="1"/>
</dbReference>
<keyword evidence="6" id="KW-0479">Metal-binding</keyword>
<evidence type="ECO:0000256" key="7">
    <source>
        <dbReference type="ARBA" id="ARBA00022842"/>
    </source>
</evidence>
<name>A0A974XFR8_9FIRM</name>
<dbReference type="GO" id="GO:0046872">
    <property type="term" value="F:metal ion binding"/>
    <property type="evidence" value="ECO:0007669"/>
    <property type="project" value="UniProtKB-KW"/>
</dbReference>
<keyword evidence="14" id="KW-1185">Reference proteome</keyword>
<evidence type="ECO:0000256" key="8">
    <source>
        <dbReference type="ARBA" id="ARBA00023229"/>
    </source>
</evidence>
<evidence type="ECO:0000256" key="5">
    <source>
        <dbReference type="ARBA" id="ARBA00022679"/>
    </source>
</evidence>
<dbReference type="KEGG" id="alka:J0B03_02320"/>
<comment type="cofactor">
    <cofactor evidence="1">
        <name>Mg(2+)</name>
        <dbReference type="ChEBI" id="CHEBI:18420"/>
    </cofactor>
</comment>
<protein>
    <recommendedName>
        <fullName evidence="4">Farnesyl diphosphate synthase</fullName>
        <ecNumber evidence="3">2.5.1.10</ecNumber>
    </recommendedName>
    <alternativeName>
        <fullName evidence="10">(2E,6E)-farnesyl diphosphate synthase</fullName>
    </alternativeName>
    <alternativeName>
        <fullName evidence="9">Geranyltranstransferase</fullName>
    </alternativeName>
</protein>
<evidence type="ECO:0000256" key="9">
    <source>
        <dbReference type="ARBA" id="ARBA00032380"/>
    </source>
</evidence>
<keyword evidence="8" id="KW-0414">Isoprene biosynthesis</keyword>
<dbReference type="PANTHER" id="PTHR43281">
    <property type="entry name" value="FARNESYL DIPHOSPHATE SYNTHASE"/>
    <property type="match status" value="1"/>
</dbReference>
<dbReference type="GO" id="GO:0004337">
    <property type="term" value="F:(2E,6E)-farnesyl diphosphate synthase activity"/>
    <property type="evidence" value="ECO:0007669"/>
    <property type="project" value="UniProtKB-EC"/>
</dbReference>
<gene>
    <name evidence="13" type="ORF">J0B03_02320</name>
</gene>
<evidence type="ECO:0000256" key="1">
    <source>
        <dbReference type="ARBA" id="ARBA00001946"/>
    </source>
</evidence>
<comment type="similarity">
    <text evidence="2 12">Belongs to the FPP/GGPP synthase family.</text>
</comment>
<keyword evidence="5 12" id="KW-0808">Transferase</keyword>
<dbReference type="NCBIfam" id="NF045485">
    <property type="entry name" value="FPPsyn"/>
    <property type="match status" value="1"/>
</dbReference>
<dbReference type="GO" id="GO:0016114">
    <property type="term" value="P:terpenoid biosynthetic process"/>
    <property type="evidence" value="ECO:0007669"/>
    <property type="project" value="UniProtKB-ARBA"/>
</dbReference>
<sequence length="291" mass="32275">MIFLEELDRKRAYIEVNLACRMEELKGKIPTPLFESMEYSLLAGGKRIRPMLLLEMAGSMEGSLPLALALEMIHTYSLIHDDLPAMDNDSMRRGKPTNHMVYGEQIAILAGDGLLNFAFETLLDGIPRSHADRYLAAMRIVAEAAGVQGMVGGQADDVQNEGNIQDIDTLESINKRKTGALIKASVMAGAIMANKTKEQLKYLEQYSENIGLVFQIVDDLLDITGDASRTGKETGNDSKNNKITYPGFYGLEKTVKIVDELYHQSLDCLHKSGISNDFLVELTGFICNRDY</sequence>
<dbReference type="InterPro" id="IPR000092">
    <property type="entry name" value="Polyprenyl_synt"/>
</dbReference>
<evidence type="ECO:0000256" key="2">
    <source>
        <dbReference type="ARBA" id="ARBA00006706"/>
    </source>
</evidence>
<dbReference type="SUPFAM" id="SSF48576">
    <property type="entry name" value="Terpenoid synthases"/>
    <property type="match status" value="1"/>
</dbReference>
<dbReference type="InterPro" id="IPR008949">
    <property type="entry name" value="Isoprenoid_synthase_dom_sf"/>
</dbReference>
<comment type="catalytic activity">
    <reaction evidence="11">
        <text>isopentenyl diphosphate + (2E)-geranyl diphosphate = (2E,6E)-farnesyl diphosphate + diphosphate</text>
        <dbReference type="Rhea" id="RHEA:19361"/>
        <dbReference type="ChEBI" id="CHEBI:33019"/>
        <dbReference type="ChEBI" id="CHEBI:58057"/>
        <dbReference type="ChEBI" id="CHEBI:128769"/>
        <dbReference type="ChEBI" id="CHEBI:175763"/>
        <dbReference type="EC" id="2.5.1.10"/>
    </reaction>
</comment>
<dbReference type="CDD" id="cd00685">
    <property type="entry name" value="Trans_IPPS_HT"/>
    <property type="match status" value="1"/>
</dbReference>
<evidence type="ECO:0000256" key="4">
    <source>
        <dbReference type="ARBA" id="ARBA00015100"/>
    </source>
</evidence>
<evidence type="ECO:0000256" key="11">
    <source>
        <dbReference type="ARBA" id="ARBA00049399"/>
    </source>
</evidence>
<accession>A0A974XFR8</accession>
<organism evidence="13 14">
    <name type="scientific">Alkalibacter rhizosphaerae</name>
    <dbReference type="NCBI Taxonomy" id="2815577"/>
    <lineage>
        <taxon>Bacteria</taxon>
        <taxon>Bacillati</taxon>
        <taxon>Bacillota</taxon>
        <taxon>Clostridia</taxon>
        <taxon>Eubacteriales</taxon>
        <taxon>Eubacteriaceae</taxon>
        <taxon>Alkalibacter</taxon>
    </lineage>
</organism>
<evidence type="ECO:0000256" key="12">
    <source>
        <dbReference type="RuleBase" id="RU004466"/>
    </source>
</evidence>
<dbReference type="PANTHER" id="PTHR43281:SF1">
    <property type="entry name" value="FARNESYL DIPHOSPHATE SYNTHASE"/>
    <property type="match status" value="1"/>
</dbReference>
<dbReference type="InterPro" id="IPR033749">
    <property type="entry name" value="Polyprenyl_synt_CS"/>
</dbReference>
<dbReference type="Proteomes" id="UP000663499">
    <property type="component" value="Chromosome"/>
</dbReference>
<dbReference type="SFLD" id="SFLDG01017">
    <property type="entry name" value="Polyprenyl_Transferase_Like"/>
    <property type="match status" value="1"/>
</dbReference>
<evidence type="ECO:0000313" key="13">
    <source>
        <dbReference type="EMBL" id="QSX08936.1"/>
    </source>
</evidence>
<dbReference type="SFLD" id="SFLDS00005">
    <property type="entry name" value="Isoprenoid_Synthase_Type_I"/>
    <property type="match status" value="1"/>
</dbReference>